<keyword evidence="1" id="KW-0472">Membrane</keyword>
<sequence>MQQGIIDGLIDILLTNDKVLFNGKRLLLIFLIRVALRIVQVYFSLFVFFLLILTAFVFAIAVRVFSDLG</sequence>
<feature type="transmembrane region" description="Helical" evidence="1">
    <location>
        <begin position="41"/>
        <end position="65"/>
    </location>
</feature>
<dbReference type="Proteomes" id="UP000016714">
    <property type="component" value="Chromosome 1"/>
</dbReference>
<keyword evidence="1" id="KW-0812">Transmembrane</keyword>
<proteinExistence type="predicted"/>
<dbReference type="EMBL" id="CP006718">
    <property type="protein sequence ID" value="AGV16879.1"/>
    <property type="molecule type" value="Genomic_DNA"/>
</dbReference>
<evidence type="ECO:0000256" key="1">
    <source>
        <dbReference type="SAM" id="Phobius"/>
    </source>
</evidence>
<keyword evidence="1" id="KW-1133">Transmembrane helix</keyword>
<accession>A0A2I3C6P3</accession>
<gene>
    <name evidence="2" type="ORF">N646_1046</name>
</gene>
<dbReference type="KEGG" id="vag:N646_1046"/>
<name>A0A2I3C6P3_VIBAX</name>
<reference evidence="2 3" key="1">
    <citation type="journal article" date="2015" name="Genome Announc.">
        <title>Complete genome sequence of Vibrio alginolyticus ATCC 17749.</title>
        <authorList>
            <person name="Liu X.F."/>
            <person name="Cao Y."/>
            <person name="Zhang H.L."/>
            <person name="Chen Y.J."/>
            <person name="Hu C.J."/>
        </authorList>
    </citation>
    <scope>NUCLEOTIDE SEQUENCE [LARGE SCALE GENOMIC DNA]</scope>
    <source>
        <strain evidence="3">ATCC 17749 / DSM 2171 / NBRC 15630 / NCIMB 1903 / NCTC 12160 / XII-53</strain>
    </source>
</reference>
<dbReference type="HOGENOM" id="CLU_2774829_0_0_6"/>
<evidence type="ECO:0000313" key="2">
    <source>
        <dbReference type="EMBL" id="AGV16879.1"/>
    </source>
</evidence>
<evidence type="ECO:0000313" key="3">
    <source>
        <dbReference type="Proteomes" id="UP000016714"/>
    </source>
</evidence>
<organism evidence="2 3">
    <name type="scientific">Vibrio alginolyticus (strain ATCC 17749 / DSM 2171 / NBRC 15630 / NCIMB 1903 / NCTC 12160 / XII-53)</name>
    <dbReference type="NCBI Taxonomy" id="1219076"/>
    <lineage>
        <taxon>Bacteria</taxon>
        <taxon>Pseudomonadati</taxon>
        <taxon>Pseudomonadota</taxon>
        <taxon>Gammaproteobacteria</taxon>
        <taxon>Vibrionales</taxon>
        <taxon>Vibrionaceae</taxon>
        <taxon>Vibrio</taxon>
    </lineage>
</organism>
<protein>
    <submittedName>
        <fullName evidence="2">Uncharacterized protein</fullName>
    </submittedName>
</protein>
<dbReference type="AlphaFoldDB" id="A0A2I3C6P3"/>